<feature type="transmembrane region" description="Helical" evidence="1">
    <location>
        <begin position="103"/>
        <end position="125"/>
    </location>
</feature>
<evidence type="ECO:0000313" key="2">
    <source>
        <dbReference type="EMBL" id="GMH72507.1"/>
    </source>
</evidence>
<protein>
    <submittedName>
        <fullName evidence="2">Uncharacterized protein</fullName>
    </submittedName>
</protein>
<reference evidence="3" key="1">
    <citation type="journal article" date="2023" name="Commun. Biol.">
        <title>Genome analysis of Parmales, the sister group of diatoms, reveals the evolutionary specialization of diatoms from phago-mixotrophs to photoautotrophs.</title>
        <authorList>
            <person name="Ban H."/>
            <person name="Sato S."/>
            <person name="Yoshikawa S."/>
            <person name="Yamada K."/>
            <person name="Nakamura Y."/>
            <person name="Ichinomiya M."/>
            <person name="Sato N."/>
            <person name="Blanc-Mathieu R."/>
            <person name="Endo H."/>
            <person name="Kuwata A."/>
            <person name="Ogata H."/>
        </authorList>
    </citation>
    <scope>NUCLEOTIDE SEQUENCE [LARGE SCALE GENOMIC DNA]</scope>
    <source>
        <strain evidence="3">NIES 3700</strain>
    </source>
</reference>
<name>A0A9W7AHS8_9STRA</name>
<accession>A0A9W7AHS8</accession>
<keyword evidence="1" id="KW-1133">Transmembrane helix</keyword>
<gene>
    <name evidence="2" type="ORF">TrLO_g15867</name>
</gene>
<comment type="caution">
    <text evidence="2">The sequence shown here is derived from an EMBL/GenBank/DDBJ whole genome shotgun (WGS) entry which is preliminary data.</text>
</comment>
<feature type="transmembrane region" description="Helical" evidence="1">
    <location>
        <begin position="74"/>
        <end position="97"/>
    </location>
</feature>
<organism evidence="2 3">
    <name type="scientific">Triparma laevis f. longispina</name>
    <dbReference type="NCBI Taxonomy" id="1714387"/>
    <lineage>
        <taxon>Eukaryota</taxon>
        <taxon>Sar</taxon>
        <taxon>Stramenopiles</taxon>
        <taxon>Ochrophyta</taxon>
        <taxon>Bolidophyceae</taxon>
        <taxon>Parmales</taxon>
        <taxon>Triparmaceae</taxon>
        <taxon>Triparma</taxon>
    </lineage>
</organism>
<keyword evidence="1" id="KW-0812">Transmembrane</keyword>
<keyword evidence="1" id="KW-0472">Membrane</keyword>
<dbReference type="EMBL" id="BRXW01000656">
    <property type="protein sequence ID" value="GMH72507.1"/>
    <property type="molecule type" value="Genomic_DNA"/>
</dbReference>
<proteinExistence type="predicted"/>
<dbReference type="Proteomes" id="UP001165122">
    <property type="component" value="Unassembled WGS sequence"/>
</dbReference>
<dbReference type="AlphaFoldDB" id="A0A9W7AHS8"/>
<dbReference type="OrthoDB" id="10336725at2759"/>
<sequence length="181" mass="20152">MNVYNEHAPSGTAFIMVAVGTSTIQTVKGDKKKDIEFMSFCSEQDHFRMSQTINNRLNSDPQLITILQSQKLPFLFRFLFIFSLCVSFLGGIILTVFGSITDASLFPVGLGFLCLGLPLSTCLVVKYSTKITASKKLAVGTAIELTTTIFYELQQMFPICEFECMIIKGEAGMFLVQVTRR</sequence>
<evidence type="ECO:0000256" key="1">
    <source>
        <dbReference type="SAM" id="Phobius"/>
    </source>
</evidence>
<keyword evidence="3" id="KW-1185">Reference proteome</keyword>
<evidence type="ECO:0000313" key="3">
    <source>
        <dbReference type="Proteomes" id="UP001165122"/>
    </source>
</evidence>